<dbReference type="Proteomes" id="UP001389717">
    <property type="component" value="Unassembled WGS sequence"/>
</dbReference>
<dbReference type="EMBL" id="JBBYAF010000031">
    <property type="protein sequence ID" value="MEL3973630.1"/>
    <property type="molecule type" value="Genomic_DNA"/>
</dbReference>
<dbReference type="Pfam" id="PF03860">
    <property type="entry name" value="Csp"/>
    <property type="match status" value="1"/>
</dbReference>
<keyword evidence="2" id="KW-1185">Reference proteome</keyword>
<dbReference type="PANTHER" id="PTHR37310:SF1">
    <property type="entry name" value="CYTOPLASMIC PROTEIN"/>
    <property type="match status" value="1"/>
</dbReference>
<dbReference type="Gene3D" id="1.20.1270.360">
    <property type="match status" value="1"/>
</dbReference>
<gene>
    <name evidence="1" type="ORF">AAEO50_15170</name>
</gene>
<proteinExistence type="predicted"/>
<reference evidence="1 2" key="1">
    <citation type="submission" date="2024-04" db="EMBL/GenBank/DDBJ databases">
        <title>Bacillus oryzaecorticis sp. nov., a moderately halophilic bacterium isolated from rice husks.</title>
        <authorList>
            <person name="Zhu H.-S."/>
        </authorList>
    </citation>
    <scope>NUCLEOTIDE SEQUENCE [LARGE SCALE GENOMIC DNA]</scope>
    <source>
        <strain evidence="1 2">ZC255</strain>
    </source>
</reference>
<sequence length="105" mass="11939">MNASYKQCLSALEKCLEACNICYHASLKEEQRMMKCIELDRECADICSYAISSIQRSSKFVPDVLTLCARICEACGTECKSHDHRHCQDCAEACFRCAEECRKLI</sequence>
<dbReference type="PANTHER" id="PTHR37310">
    <property type="entry name" value="CYTOPLASMIC PROTEIN-RELATED"/>
    <property type="match status" value="1"/>
</dbReference>
<organism evidence="1 2">
    <name type="scientific">Rossellomorea oryzaecorticis</name>
    <dbReference type="NCBI Taxonomy" id="1396505"/>
    <lineage>
        <taxon>Bacteria</taxon>
        <taxon>Bacillati</taxon>
        <taxon>Bacillota</taxon>
        <taxon>Bacilli</taxon>
        <taxon>Bacillales</taxon>
        <taxon>Bacillaceae</taxon>
        <taxon>Rossellomorea</taxon>
    </lineage>
</organism>
<protein>
    <submittedName>
        <fullName evidence="1">Four-helix bundle copper-binding protein</fullName>
    </submittedName>
</protein>
<dbReference type="InterPro" id="IPR005560">
    <property type="entry name" value="Csp_YhjQ"/>
</dbReference>
<accession>A0ABU9KBZ7</accession>
<comment type="caution">
    <text evidence="1">The sequence shown here is derived from an EMBL/GenBank/DDBJ whole genome shotgun (WGS) entry which is preliminary data.</text>
</comment>
<evidence type="ECO:0000313" key="1">
    <source>
        <dbReference type="EMBL" id="MEL3973630.1"/>
    </source>
</evidence>
<evidence type="ECO:0000313" key="2">
    <source>
        <dbReference type="Proteomes" id="UP001389717"/>
    </source>
</evidence>
<dbReference type="InterPro" id="IPR044543">
    <property type="entry name" value="YHJQ-like"/>
</dbReference>
<name>A0ABU9KBZ7_9BACI</name>
<dbReference type="CDD" id="cd08026">
    <property type="entry name" value="DUF326"/>
    <property type="match status" value="1"/>
</dbReference>